<evidence type="ECO:0000313" key="3">
    <source>
        <dbReference type="EMBL" id="MBC9246508.1"/>
    </source>
</evidence>
<dbReference type="Pfam" id="PF11412">
    <property type="entry name" value="DsbD_N"/>
    <property type="match status" value="1"/>
</dbReference>
<evidence type="ECO:0000256" key="1">
    <source>
        <dbReference type="SAM" id="SignalP"/>
    </source>
</evidence>
<dbReference type="RefSeq" id="WP_187792988.1">
    <property type="nucleotide sequence ID" value="NZ_JACOQL010000002.1"/>
</dbReference>
<feature type="signal peptide" evidence="1">
    <location>
        <begin position="1"/>
        <end position="20"/>
    </location>
</feature>
<dbReference type="EMBL" id="JACOQL010000002">
    <property type="protein sequence ID" value="MBC9246508.1"/>
    <property type="molecule type" value="Genomic_DNA"/>
</dbReference>
<dbReference type="Proteomes" id="UP000608594">
    <property type="component" value="Unassembled WGS sequence"/>
</dbReference>
<protein>
    <recommendedName>
        <fullName evidence="2">Thiol:disulfide interchange protein DsbD N-terminal domain-containing protein</fullName>
    </recommendedName>
</protein>
<name>A0A926G643_9RHOB</name>
<comment type="caution">
    <text evidence="3">The sequence shown here is derived from an EMBL/GenBank/DDBJ whole genome shotgun (WGS) entry which is preliminary data.</text>
</comment>
<feature type="chain" id="PRO_5036678736" description="Thiol:disulfide interchange protein DsbD N-terminal domain-containing protein" evidence="1">
    <location>
        <begin position="21"/>
        <end position="261"/>
    </location>
</feature>
<keyword evidence="1" id="KW-0732">Signal</keyword>
<gene>
    <name evidence="3" type="ORF">H4P12_07235</name>
</gene>
<accession>A0A926G643</accession>
<dbReference type="AlphaFoldDB" id="A0A926G643"/>
<evidence type="ECO:0000313" key="4">
    <source>
        <dbReference type="Proteomes" id="UP000608594"/>
    </source>
</evidence>
<proteinExistence type="predicted"/>
<reference evidence="3" key="1">
    <citation type="submission" date="2020-08" db="EMBL/GenBank/DDBJ databases">
        <title>Paracoccus amoyensis sp. nov., isolated from the surface seawater at coast of Xiamen, Fujian.</title>
        <authorList>
            <person name="Lyu L."/>
        </authorList>
    </citation>
    <scope>NUCLEOTIDE SEQUENCE</scope>
    <source>
        <strain evidence="3">11-3</strain>
    </source>
</reference>
<dbReference type="InterPro" id="IPR028250">
    <property type="entry name" value="DsbDN"/>
</dbReference>
<organism evidence="3 4">
    <name type="scientific">Paracoccus amoyensis</name>
    <dbReference type="NCBI Taxonomy" id="2760093"/>
    <lineage>
        <taxon>Bacteria</taxon>
        <taxon>Pseudomonadati</taxon>
        <taxon>Pseudomonadota</taxon>
        <taxon>Alphaproteobacteria</taxon>
        <taxon>Rhodobacterales</taxon>
        <taxon>Paracoccaceae</taxon>
        <taxon>Paracoccus</taxon>
    </lineage>
</organism>
<keyword evidence="4" id="KW-1185">Reference proteome</keyword>
<feature type="domain" description="Thiol:disulfide interchange protein DsbD N-terminal" evidence="2">
    <location>
        <begin position="39"/>
        <end position="142"/>
    </location>
</feature>
<evidence type="ECO:0000259" key="2">
    <source>
        <dbReference type="Pfam" id="PF11412"/>
    </source>
</evidence>
<sequence length="261" mass="27753">MKHAGIPLIAAISLALPAFAQDMPPGLTSARMLPGWTDADGNRIAAIELTLQPGWKTYWRSPGDSGLPPSFDWSGSDNLAEVTFHWPAPEAIRSGDSLTMGYHDRLVLPFTATPKDAGKPVGLSAQMDFGLCENICVPAHVSLRADQPADSPDPMIEAVLLDVPQPVQQLLSCRVQDISDGIRVQVSLPDNQIEIAAIELTNQPDIWVSGTVIENSEGGQIAVADFVPESSAPFPLDTDSLRITVIGPAGASEIQGCQPES</sequence>